<dbReference type="RefSeq" id="XP_002541075.1">
    <property type="nucleotide sequence ID" value="XM_002541029.1"/>
</dbReference>
<name>C4JDW2_UNCRE</name>
<dbReference type="InParanoid" id="C4JDW2"/>
<gene>
    <name evidence="1" type="ORF">UREG_00589</name>
</gene>
<dbReference type="VEuPathDB" id="FungiDB:UREG_00589"/>
<dbReference type="AlphaFoldDB" id="C4JDW2"/>
<dbReference type="KEGG" id="ure:UREG_00589"/>
<organism evidence="1 2">
    <name type="scientific">Uncinocarpus reesii (strain UAMH 1704)</name>
    <dbReference type="NCBI Taxonomy" id="336963"/>
    <lineage>
        <taxon>Eukaryota</taxon>
        <taxon>Fungi</taxon>
        <taxon>Dikarya</taxon>
        <taxon>Ascomycota</taxon>
        <taxon>Pezizomycotina</taxon>
        <taxon>Eurotiomycetes</taxon>
        <taxon>Eurotiomycetidae</taxon>
        <taxon>Onygenales</taxon>
        <taxon>Onygenaceae</taxon>
        <taxon>Uncinocarpus</taxon>
    </lineage>
</organism>
<protein>
    <submittedName>
        <fullName evidence="1">Uncharacterized protein</fullName>
    </submittedName>
</protein>
<proteinExistence type="predicted"/>
<dbReference type="GeneID" id="8439509"/>
<evidence type="ECO:0000313" key="2">
    <source>
        <dbReference type="Proteomes" id="UP000002058"/>
    </source>
</evidence>
<accession>C4JDW2</accession>
<evidence type="ECO:0000313" key="1">
    <source>
        <dbReference type="EMBL" id="EEP75742.1"/>
    </source>
</evidence>
<dbReference type="Proteomes" id="UP000002058">
    <property type="component" value="Unassembled WGS sequence"/>
</dbReference>
<sequence length="146" mass="16402">MTYASALCIRVRISVSYENIAKDAEKQMVRTNRAMFPRFERSDCENGVAFEEAVIRLLDSKHYRDVSGPFRCLYPVISPFDRQVNELTQRSVRGASPLLGDDSAVEVTPAEALGFAVPCDVPSLEKDRISYLDDLRKPGLEQSKAK</sequence>
<keyword evidence="2" id="KW-1185">Reference proteome</keyword>
<dbReference type="EMBL" id="CH476615">
    <property type="protein sequence ID" value="EEP75742.1"/>
    <property type="molecule type" value="Genomic_DNA"/>
</dbReference>
<dbReference type="HOGENOM" id="CLU_1778844_0_0_1"/>
<reference evidence="2" key="1">
    <citation type="journal article" date="2009" name="Genome Res.">
        <title>Comparative genomic analyses of the human fungal pathogens Coccidioides and their relatives.</title>
        <authorList>
            <person name="Sharpton T.J."/>
            <person name="Stajich J.E."/>
            <person name="Rounsley S.D."/>
            <person name="Gardner M.J."/>
            <person name="Wortman J.R."/>
            <person name="Jordar V.S."/>
            <person name="Maiti R."/>
            <person name="Kodira C.D."/>
            <person name="Neafsey D.E."/>
            <person name="Zeng Q."/>
            <person name="Hung C.-Y."/>
            <person name="McMahan C."/>
            <person name="Muszewska A."/>
            <person name="Grynberg M."/>
            <person name="Mandel M.A."/>
            <person name="Kellner E.M."/>
            <person name="Barker B.M."/>
            <person name="Galgiani J.N."/>
            <person name="Orbach M.J."/>
            <person name="Kirkland T.N."/>
            <person name="Cole G.T."/>
            <person name="Henn M.R."/>
            <person name="Birren B.W."/>
            <person name="Taylor J.W."/>
        </authorList>
    </citation>
    <scope>NUCLEOTIDE SEQUENCE [LARGE SCALE GENOMIC DNA]</scope>
    <source>
        <strain evidence="2">UAMH 1704</strain>
    </source>
</reference>